<dbReference type="GO" id="GO:0050660">
    <property type="term" value="F:flavin adenine dinucleotide binding"/>
    <property type="evidence" value="ECO:0007669"/>
    <property type="project" value="TreeGrafter"/>
</dbReference>
<dbReference type="Proteomes" id="UP001165120">
    <property type="component" value="Unassembled WGS sequence"/>
</dbReference>
<dbReference type="Pfam" id="PF00667">
    <property type="entry name" value="FAD_binding_1"/>
    <property type="match status" value="1"/>
</dbReference>
<evidence type="ECO:0000256" key="1">
    <source>
        <dbReference type="ARBA" id="ARBA00001917"/>
    </source>
</evidence>
<evidence type="ECO:0000256" key="4">
    <source>
        <dbReference type="ARBA" id="ARBA00022857"/>
    </source>
</evidence>
<dbReference type="InterPro" id="IPR008254">
    <property type="entry name" value="Flavodoxin/NO_synth"/>
</dbReference>
<name>A0A9W6WJK3_CANBO</name>
<keyword evidence="7" id="KW-1185">Reference proteome</keyword>
<protein>
    <submittedName>
        <fullName evidence="6">Unnamed protein product</fullName>
    </submittedName>
</protein>
<dbReference type="GO" id="GO:0003958">
    <property type="term" value="F:NADPH-hemoprotein reductase activity"/>
    <property type="evidence" value="ECO:0007669"/>
    <property type="project" value="TreeGrafter"/>
</dbReference>
<gene>
    <name evidence="6" type="ORF">Cboi02_000551600</name>
</gene>
<dbReference type="EMBL" id="BSXN01002701">
    <property type="protein sequence ID" value="GME77383.1"/>
    <property type="molecule type" value="Genomic_DNA"/>
</dbReference>
<dbReference type="SUPFAM" id="SSF52218">
    <property type="entry name" value="Flavoproteins"/>
    <property type="match status" value="1"/>
</dbReference>
<dbReference type="SUPFAM" id="SSF63380">
    <property type="entry name" value="Riboflavin synthase domain-like"/>
    <property type="match status" value="1"/>
</dbReference>
<dbReference type="FunFam" id="3.40.50.360:FF:000036">
    <property type="entry name" value="NADPH--cytochrome P450 reductase"/>
    <property type="match status" value="1"/>
</dbReference>
<evidence type="ECO:0000259" key="5">
    <source>
        <dbReference type="PROSITE" id="PS50902"/>
    </source>
</evidence>
<dbReference type="InterPro" id="IPR029039">
    <property type="entry name" value="Flavoprotein-like_sf"/>
</dbReference>
<dbReference type="Gene3D" id="3.40.50.360">
    <property type="match status" value="1"/>
</dbReference>
<dbReference type="Gene3D" id="2.40.30.10">
    <property type="entry name" value="Translation factors"/>
    <property type="match status" value="1"/>
</dbReference>
<evidence type="ECO:0000256" key="3">
    <source>
        <dbReference type="ARBA" id="ARBA00022643"/>
    </source>
</evidence>
<dbReference type="Pfam" id="PF00258">
    <property type="entry name" value="Flavodoxin_1"/>
    <property type="match status" value="1"/>
</dbReference>
<evidence type="ECO:0000313" key="7">
    <source>
        <dbReference type="Proteomes" id="UP001165120"/>
    </source>
</evidence>
<dbReference type="InterPro" id="IPR017938">
    <property type="entry name" value="Riboflavin_synthase-like_b-brl"/>
</dbReference>
<sequence>MAMDTLDLGALVAIFLALVAYFTKGSLWAVENTHYSPTFKSASSSSSGKTRDLIETLKKTGKKAIVFYGSQTGTAEDYSYKFSKELQSRFSIPTMCCDLADYDFDKLNDIFEEIDDFCLISFFMATYGEGEPTDNANEFFEYLENECENLSNVKYTCFALGNSTYEFYNAIGKKLVEEFDKFDAKLIGKLGLGDDGKATMDEDYLSWKDELFDTLRSELNIEEKEVIYEPSIKITENNELTINDKIVSLGEPNKDYINPTTDIELKKLQFGPFNHTHPYLAPIKFSKELFNSKERNCIHAEFDLSNTNLKYSTGDHIAIWPSNSNENVFKLLEILNLSDKKNQTLPGNFRPNFKKFIKINFTLFTK</sequence>
<dbReference type="GO" id="GO:0005829">
    <property type="term" value="C:cytosol"/>
    <property type="evidence" value="ECO:0007669"/>
    <property type="project" value="TreeGrafter"/>
</dbReference>
<keyword evidence="2" id="KW-0285">Flavoprotein</keyword>
<evidence type="ECO:0000256" key="2">
    <source>
        <dbReference type="ARBA" id="ARBA00022630"/>
    </source>
</evidence>
<organism evidence="6 7">
    <name type="scientific">Candida boidinii</name>
    <name type="common">Yeast</name>
    <dbReference type="NCBI Taxonomy" id="5477"/>
    <lineage>
        <taxon>Eukaryota</taxon>
        <taxon>Fungi</taxon>
        <taxon>Dikarya</taxon>
        <taxon>Ascomycota</taxon>
        <taxon>Saccharomycotina</taxon>
        <taxon>Pichiomycetes</taxon>
        <taxon>Pichiales</taxon>
        <taxon>Pichiaceae</taxon>
        <taxon>Ogataea</taxon>
        <taxon>Ogataea/Candida clade</taxon>
    </lineage>
</organism>
<dbReference type="PANTHER" id="PTHR19384:SF17">
    <property type="entry name" value="NADPH--CYTOCHROME P450 REDUCTASE"/>
    <property type="match status" value="1"/>
</dbReference>
<feature type="domain" description="Flavodoxin-like" evidence="5">
    <location>
        <begin position="64"/>
        <end position="212"/>
    </location>
</feature>
<proteinExistence type="predicted"/>
<dbReference type="PANTHER" id="PTHR19384">
    <property type="entry name" value="NITRIC OXIDE SYNTHASE-RELATED"/>
    <property type="match status" value="1"/>
</dbReference>
<comment type="cofactor">
    <cofactor evidence="1">
        <name>FMN</name>
        <dbReference type="ChEBI" id="CHEBI:58210"/>
    </cofactor>
</comment>
<dbReference type="AlphaFoldDB" id="A0A9W6WJK3"/>
<dbReference type="PROSITE" id="PS50902">
    <property type="entry name" value="FLAVODOXIN_LIKE"/>
    <property type="match status" value="1"/>
</dbReference>
<keyword evidence="4" id="KW-0521">NADP</keyword>
<evidence type="ECO:0000313" key="6">
    <source>
        <dbReference type="EMBL" id="GME77383.1"/>
    </source>
</evidence>
<dbReference type="GO" id="GO:0010181">
    <property type="term" value="F:FMN binding"/>
    <property type="evidence" value="ECO:0007669"/>
    <property type="project" value="InterPro"/>
</dbReference>
<dbReference type="InterPro" id="IPR001094">
    <property type="entry name" value="Flavdoxin-like"/>
</dbReference>
<dbReference type="InterPro" id="IPR003097">
    <property type="entry name" value="CysJ-like_FAD-binding"/>
</dbReference>
<dbReference type="PRINTS" id="PR00369">
    <property type="entry name" value="FLAVODOXIN"/>
</dbReference>
<keyword evidence="3" id="KW-0288">FMN</keyword>
<comment type="caution">
    <text evidence="6">The sequence shown here is derived from an EMBL/GenBank/DDBJ whole genome shotgun (WGS) entry which is preliminary data.</text>
</comment>
<accession>A0A9W6WJK3</accession>
<reference evidence="6" key="1">
    <citation type="submission" date="2023-04" db="EMBL/GenBank/DDBJ databases">
        <title>Candida boidinii NBRC 10035.</title>
        <authorList>
            <person name="Ichikawa N."/>
            <person name="Sato H."/>
            <person name="Tonouchi N."/>
        </authorList>
    </citation>
    <scope>NUCLEOTIDE SEQUENCE</scope>
    <source>
        <strain evidence="6">NBRC 10035</strain>
    </source>
</reference>